<dbReference type="PROSITE" id="PS50937">
    <property type="entry name" value="HTH_MERR_2"/>
    <property type="match status" value="1"/>
</dbReference>
<feature type="domain" description="Thioredoxin" evidence="5">
    <location>
        <begin position="162"/>
        <end position="333"/>
    </location>
</feature>
<dbReference type="PRINTS" id="PR00040">
    <property type="entry name" value="HTHMERR"/>
</dbReference>
<dbReference type="AlphaFoldDB" id="A0A9W6LZH7"/>
<keyword evidence="1" id="KW-0805">Transcription regulation</keyword>
<keyword evidence="2" id="KW-0238">DNA-binding</keyword>
<dbReference type="PROSITE" id="PS51352">
    <property type="entry name" value="THIOREDOXIN_2"/>
    <property type="match status" value="1"/>
</dbReference>
<sequence length="334" mass="36213">MTRGGRFSLWAEDDMQISELAERAGVTVKAVRYYESLGLVVPDRLSNGYRDYGDEHVRAVAEIRELAAVGIAPSKATPFIECLGTGHIHSDECPASLAAYRDGIADLDHAIATLTARRDLLARRLDESALRGFPDAPPTPPADFTALPSGLPRPVDDGAADHLPGMALPPLVLPATDGRTVDLSRLGGPASGSARSIVYLYPLTGRPGVDLPDGWDAIPGARGCSTEACDFRDHFDDLRTAGVDAVFGLSSQTRDYQRELVDRLQLPFAMISDPQHRVADALRLPTFIAGGERLYSRLTLVVRDGAIEHAFYPIFPPNTHAQQVLTWLRENPLA</sequence>
<dbReference type="GO" id="GO:0003677">
    <property type="term" value="F:DNA binding"/>
    <property type="evidence" value="ECO:0007669"/>
    <property type="project" value="UniProtKB-KW"/>
</dbReference>
<evidence type="ECO:0000256" key="3">
    <source>
        <dbReference type="ARBA" id="ARBA00023163"/>
    </source>
</evidence>
<dbReference type="Pfam" id="PF08534">
    <property type="entry name" value="Redoxin"/>
    <property type="match status" value="1"/>
</dbReference>
<dbReference type="InterPro" id="IPR047057">
    <property type="entry name" value="MerR_fam"/>
</dbReference>
<dbReference type="Gene3D" id="3.40.30.10">
    <property type="entry name" value="Glutaredoxin"/>
    <property type="match status" value="1"/>
</dbReference>
<dbReference type="GO" id="GO:0003700">
    <property type="term" value="F:DNA-binding transcription factor activity"/>
    <property type="evidence" value="ECO:0007669"/>
    <property type="project" value="InterPro"/>
</dbReference>
<gene>
    <name evidence="6" type="ORF">GCM10017584_14600</name>
</gene>
<proteinExistence type="predicted"/>
<dbReference type="Gene3D" id="1.10.1660.10">
    <property type="match status" value="1"/>
</dbReference>
<keyword evidence="3" id="KW-0804">Transcription</keyword>
<dbReference type="EMBL" id="BSEN01000006">
    <property type="protein sequence ID" value="GLJ75886.1"/>
    <property type="molecule type" value="Genomic_DNA"/>
</dbReference>
<dbReference type="InterPro" id="IPR013766">
    <property type="entry name" value="Thioredoxin_domain"/>
</dbReference>
<dbReference type="CDD" id="cd03017">
    <property type="entry name" value="PRX_BCP"/>
    <property type="match status" value="1"/>
</dbReference>
<comment type="caution">
    <text evidence="6">The sequence shown here is derived from an EMBL/GenBank/DDBJ whole genome shotgun (WGS) entry which is preliminary data.</text>
</comment>
<reference evidence="6" key="1">
    <citation type="journal article" date="2014" name="Int. J. Syst. Evol. Microbiol.">
        <title>Complete genome sequence of Corynebacterium casei LMG S-19264T (=DSM 44701T), isolated from a smear-ripened cheese.</title>
        <authorList>
            <consortium name="US DOE Joint Genome Institute (JGI-PGF)"/>
            <person name="Walter F."/>
            <person name="Albersmeier A."/>
            <person name="Kalinowski J."/>
            <person name="Ruckert C."/>
        </authorList>
    </citation>
    <scope>NUCLEOTIDE SEQUENCE</scope>
    <source>
        <strain evidence="6">VKM Ac-1401</strain>
    </source>
</reference>
<dbReference type="PANTHER" id="PTHR30204">
    <property type="entry name" value="REDOX-CYCLING DRUG-SENSING TRANSCRIPTIONAL ACTIVATOR SOXR"/>
    <property type="match status" value="1"/>
</dbReference>
<evidence type="ECO:0000256" key="1">
    <source>
        <dbReference type="ARBA" id="ARBA00023015"/>
    </source>
</evidence>
<protein>
    <submittedName>
        <fullName evidence="6">Thiol-specific antioxidant related protein/Peroxidoxin BcpB</fullName>
    </submittedName>
</protein>
<reference evidence="6" key="2">
    <citation type="submission" date="2023-01" db="EMBL/GenBank/DDBJ databases">
        <authorList>
            <person name="Sun Q."/>
            <person name="Evtushenko L."/>
        </authorList>
    </citation>
    <scope>NUCLEOTIDE SEQUENCE</scope>
    <source>
        <strain evidence="6">VKM Ac-1401</strain>
    </source>
</reference>
<dbReference type="SUPFAM" id="SSF46955">
    <property type="entry name" value="Putative DNA-binding domain"/>
    <property type="match status" value="1"/>
</dbReference>
<dbReference type="PANTHER" id="PTHR30204:SF94">
    <property type="entry name" value="HEAVY METAL-DEPENDENT TRANSCRIPTIONAL REGULATOR HI_0293-RELATED"/>
    <property type="match status" value="1"/>
</dbReference>
<feature type="domain" description="HTH merR-type" evidence="4">
    <location>
        <begin position="14"/>
        <end position="82"/>
    </location>
</feature>
<keyword evidence="7" id="KW-1185">Reference proteome</keyword>
<dbReference type="InterPro" id="IPR013740">
    <property type="entry name" value="Redoxin"/>
</dbReference>
<dbReference type="SMART" id="SM00422">
    <property type="entry name" value="HTH_MERR"/>
    <property type="match status" value="1"/>
</dbReference>
<dbReference type="InterPro" id="IPR000551">
    <property type="entry name" value="MerR-type_HTH_dom"/>
</dbReference>
<evidence type="ECO:0000259" key="5">
    <source>
        <dbReference type="PROSITE" id="PS51352"/>
    </source>
</evidence>
<dbReference type="Proteomes" id="UP001142372">
    <property type="component" value="Unassembled WGS sequence"/>
</dbReference>
<dbReference type="SUPFAM" id="SSF52833">
    <property type="entry name" value="Thioredoxin-like"/>
    <property type="match status" value="1"/>
</dbReference>
<name>A0A9W6LZH7_9MICO</name>
<accession>A0A9W6LZH7</accession>
<dbReference type="GO" id="GO:0016491">
    <property type="term" value="F:oxidoreductase activity"/>
    <property type="evidence" value="ECO:0007669"/>
    <property type="project" value="InterPro"/>
</dbReference>
<dbReference type="PROSITE" id="PS00552">
    <property type="entry name" value="HTH_MERR_1"/>
    <property type="match status" value="1"/>
</dbReference>
<evidence type="ECO:0000313" key="6">
    <source>
        <dbReference type="EMBL" id="GLJ75886.1"/>
    </source>
</evidence>
<dbReference type="InterPro" id="IPR036249">
    <property type="entry name" value="Thioredoxin-like_sf"/>
</dbReference>
<dbReference type="InterPro" id="IPR009061">
    <property type="entry name" value="DNA-bd_dom_put_sf"/>
</dbReference>
<organism evidence="6 7">
    <name type="scientific">Leifsonia poae</name>
    <dbReference type="NCBI Taxonomy" id="110933"/>
    <lineage>
        <taxon>Bacteria</taxon>
        <taxon>Bacillati</taxon>
        <taxon>Actinomycetota</taxon>
        <taxon>Actinomycetes</taxon>
        <taxon>Micrococcales</taxon>
        <taxon>Microbacteriaceae</taxon>
        <taxon>Leifsonia</taxon>
    </lineage>
</organism>
<evidence type="ECO:0000259" key="4">
    <source>
        <dbReference type="PROSITE" id="PS50937"/>
    </source>
</evidence>
<evidence type="ECO:0000313" key="7">
    <source>
        <dbReference type="Proteomes" id="UP001142372"/>
    </source>
</evidence>
<evidence type="ECO:0000256" key="2">
    <source>
        <dbReference type="ARBA" id="ARBA00023125"/>
    </source>
</evidence>
<dbReference type="Pfam" id="PF13411">
    <property type="entry name" value="MerR_1"/>
    <property type="match status" value="1"/>
</dbReference>